<dbReference type="Pfam" id="PF20579">
    <property type="entry name" value="LapA"/>
    <property type="match status" value="7"/>
</dbReference>
<gene>
    <name evidence="2" type="ORF">HX826_24245</name>
</gene>
<accession>A0AAJ3HAE0</accession>
<evidence type="ECO:0000313" key="3">
    <source>
        <dbReference type="Proteomes" id="UP000546584"/>
    </source>
</evidence>
<organism evidence="2 3">
    <name type="scientific">Pseudomonas yamanorum</name>
    <dbReference type="NCBI Taxonomy" id="515393"/>
    <lineage>
        <taxon>Bacteria</taxon>
        <taxon>Pseudomonadati</taxon>
        <taxon>Pseudomonadota</taxon>
        <taxon>Gammaproteobacteria</taxon>
        <taxon>Pseudomonadales</taxon>
        <taxon>Pseudomonadaceae</taxon>
        <taxon>Pseudomonas</taxon>
    </lineage>
</organism>
<dbReference type="AlphaFoldDB" id="A0AAJ3HAE0"/>
<dbReference type="RefSeq" id="WP_369681475.1">
    <property type="nucleotide sequence ID" value="NZ_JACAQR010000035.1"/>
</dbReference>
<feature type="domain" description="LapA adhesin" evidence="1">
    <location>
        <begin position="361"/>
        <end position="460"/>
    </location>
</feature>
<feature type="domain" description="LapA adhesin" evidence="1">
    <location>
        <begin position="1"/>
        <end position="52"/>
    </location>
</feature>
<evidence type="ECO:0000259" key="1">
    <source>
        <dbReference type="Pfam" id="PF20579"/>
    </source>
</evidence>
<sequence length="698" mass="71440">GKTTGTVVFQTPVNDVYNNGSTVSTTITTATGGNFEKLVPDNTNPPTTVISDSIDTTTVTLSTNDTAITEGGQITYTATLSNEAHAPVTVTLSNGQVITIDAGKTTGTVVFQTPVNDVYNNGSTVSTTITTATGGNFEKLVPDNTNPPTTVISDSIDTTTVTLSTTDTAINEGGQITYTATLSNEAHAPVTVTLSNGQVITIDAGKTTGTVVFQTPVNDVYNNGSTVSTTITAATGGNFEKLVPDNTNPPTTVISDSIDTTTVTLSTNDTAITEGGQITYTATLSNEAHAPVTVTLSNGQVITIDAGKTTGTVVFQTPVNDVYNNGSTVSTTITAATGGNFEKLVPDNTNPPTTIISDSIDTTTVTLSTTDTAITEGGQITYTATLSNEAHAPVTVTLSNGQVITIDAGKTTGTVVFQTPVNDVYNNGSTVSTTITTATGGNFEKLVPDNTNPPTTVISDSIDTTTVTLSTTDTAITEGGQITYTATLSNEAHAPVTVTLSNGQVITIDAGKTTGTVVFQTPVNDVYNNGSTVSTTITAATGGNFEKLVPDNTNPPTTTITDSIDTTTVTLSTNDTAITEGGQITYTATLSNEAHAPVTVTLSNGQVITIDAGKTTGTVVFQTPVNDVYNNGSTVSTTITTATGGNFEKLVPDNTNPPTTVISDSIDTTTVTLSTNDTAITEGGQITYTATLSNEAHA</sequence>
<feature type="domain" description="LapA adhesin" evidence="1">
    <location>
        <begin position="157"/>
        <end position="256"/>
    </location>
</feature>
<name>A0AAJ3HAE0_9PSED</name>
<feature type="domain" description="LapA adhesin" evidence="1">
    <location>
        <begin position="55"/>
        <end position="154"/>
    </location>
</feature>
<feature type="domain" description="LapA adhesin" evidence="1">
    <location>
        <begin position="259"/>
        <end position="358"/>
    </location>
</feature>
<feature type="non-terminal residue" evidence="2">
    <location>
        <position position="698"/>
    </location>
</feature>
<dbReference type="InterPro" id="IPR046779">
    <property type="entry name" value="LapA_adhesin_dom"/>
</dbReference>
<protein>
    <recommendedName>
        <fullName evidence="1">LapA adhesin domain-containing protein</fullName>
    </recommendedName>
</protein>
<feature type="domain" description="LapA adhesin" evidence="1">
    <location>
        <begin position="565"/>
        <end position="664"/>
    </location>
</feature>
<dbReference type="EMBL" id="JACAQR010000035">
    <property type="protein sequence ID" value="NWD44992.1"/>
    <property type="molecule type" value="Genomic_DNA"/>
</dbReference>
<feature type="non-terminal residue" evidence="2">
    <location>
        <position position="1"/>
    </location>
</feature>
<comment type="caution">
    <text evidence="2">The sequence shown here is derived from an EMBL/GenBank/DDBJ whole genome shotgun (WGS) entry which is preliminary data.</text>
</comment>
<dbReference type="Proteomes" id="UP000546584">
    <property type="component" value="Unassembled WGS sequence"/>
</dbReference>
<proteinExistence type="predicted"/>
<evidence type="ECO:0000313" key="2">
    <source>
        <dbReference type="EMBL" id="NWD44992.1"/>
    </source>
</evidence>
<reference evidence="2 3" key="1">
    <citation type="submission" date="2020-04" db="EMBL/GenBank/DDBJ databases">
        <title>Molecular characterization of pseudomonads from Agaricus bisporus reveal novel blotch 2 pathogens in Western Europe.</title>
        <authorList>
            <person name="Taparia T."/>
            <person name="Krijger M."/>
            <person name="Haynes E."/>
            <person name="Elpinstone J.G."/>
            <person name="Noble R."/>
            <person name="Van Der Wolf J."/>
        </authorList>
    </citation>
    <scope>NUCLEOTIDE SEQUENCE [LARGE SCALE GENOMIC DNA]</scope>
    <source>
        <strain evidence="2 3">IPO3753</strain>
    </source>
</reference>
<feature type="domain" description="LapA adhesin" evidence="1">
    <location>
        <begin position="463"/>
        <end position="562"/>
    </location>
</feature>